<protein>
    <submittedName>
        <fullName evidence="2">Serine/threonine protein phosphatase</fullName>
    </submittedName>
</protein>
<dbReference type="SUPFAM" id="SSF56300">
    <property type="entry name" value="Metallo-dependent phosphatases"/>
    <property type="match status" value="1"/>
</dbReference>
<organism evidence="2 3">
    <name type="scientific">Fimbriiglobus ruber</name>
    <dbReference type="NCBI Taxonomy" id="1908690"/>
    <lineage>
        <taxon>Bacteria</taxon>
        <taxon>Pseudomonadati</taxon>
        <taxon>Planctomycetota</taxon>
        <taxon>Planctomycetia</taxon>
        <taxon>Gemmatales</taxon>
        <taxon>Gemmataceae</taxon>
        <taxon>Fimbriiglobus</taxon>
    </lineage>
</organism>
<evidence type="ECO:0000259" key="1">
    <source>
        <dbReference type="Pfam" id="PF00149"/>
    </source>
</evidence>
<dbReference type="GO" id="GO:0016791">
    <property type="term" value="F:phosphatase activity"/>
    <property type="evidence" value="ECO:0007669"/>
    <property type="project" value="TreeGrafter"/>
</dbReference>
<dbReference type="InterPro" id="IPR029052">
    <property type="entry name" value="Metallo-depent_PP-like"/>
</dbReference>
<reference evidence="3" key="1">
    <citation type="submission" date="2017-06" db="EMBL/GenBank/DDBJ databases">
        <title>Genome analysis of Fimbriiglobus ruber SP5, the first member of the order Planctomycetales with confirmed chitinolytic capability.</title>
        <authorList>
            <person name="Ravin N.V."/>
            <person name="Rakitin A.L."/>
            <person name="Ivanova A.A."/>
            <person name="Beletsky A.V."/>
            <person name="Kulichevskaya I.S."/>
            <person name="Mardanov A.V."/>
            <person name="Dedysh S.N."/>
        </authorList>
    </citation>
    <scope>NUCLEOTIDE SEQUENCE [LARGE SCALE GENOMIC DNA]</scope>
    <source>
        <strain evidence="3">SP5</strain>
    </source>
</reference>
<dbReference type="Pfam" id="PF00149">
    <property type="entry name" value="Metallophos"/>
    <property type="match status" value="1"/>
</dbReference>
<dbReference type="RefSeq" id="WP_088256268.1">
    <property type="nucleotide sequence ID" value="NZ_NIDE01000008.1"/>
</dbReference>
<name>A0A225DKZ5_9BACT</name>
<dbReference type="GO" id="GO:0005737">
    <property type="term" value="C:cytoplasm"/>
    <property type="evidence" value="ECO:0007669"/>
    <property type="project" value="TreeGrafter"/>
</dbReference>
<dbReference type="Gene3D" id="3.60.21.10">
    <property type="match status" value="1"/>
</dbReference>
<evidence type="ECO:0000313" key="2">
    <source>
        <dbReference type="EMBL" id="OWK40334.1"/>
    </source>
</evidence>
<keyword evidence="3" id="KW-1185">Reference proteome</keyword>
<comment type="caution">
    <text evidence="2">The sequence shown here is derived from an EMBL/GenBank/DDBJ whole genome shotgun (WGS) entry which is preliminary data.</text>
</comment>
<dbReference type="PANTHER" id="PTHR42850:SF4">
    <property type="entry name" value="ZINC-DEPENDENT ENDOPOLYPHOSPHATASE"/>
    <property type="match status" value="1"/>
</dbReference>
<gene>
    <name evidence="2" type="ORF">FRUB_05253</name>
</gene>
<accession>A0A225DKZ5</accession>
<dbReference type="EMBL" id="NIDE01000008">
    <property type="protein sequence ID" value="OWK40334.1"/>
    <property type="molecule type" value="Genomic_DNA"/>
</dbReference>
<dbReference type="CDD" id="cd00144">
    <property type="entry name" value="MPP_PPP_family"/>
    <property type="match status" value="1"/>
</dbReference>
<dbReference type="InterPro" id="IPR004843">
    <property type="entry name" value="Calcineurin-like_PHP"/>
</dbReference>
<sequence>MAGRTIAIGDIHGCHRALTALIGAIDPGPEDTVVTLGDYIDRGPHSHLVLNQLIALARRCRLVPLLGNHEELLLDALRDSGALRRWLTLGGADTLRAYGWAPGGPRRALVDWIPQQHRAFLTGCRGYYETPTHIYTHAGYVPELAMPEQPGLALRWRVTDANTASPHHSGKVVVVGHTPQHSGEILDLGFLTCIDTNCVRGGWLTALDTATGRVWQADRTGTLRDRG</sequence>
<dbReference type="AlphaFoldDB" id="A0A225DKZ5"/>
<evidence type="ECO:0000313" key="3">
    <source>
        <dbReference type="Proteomes" id="UP000214646"/>
    </source>
</evidence>
<feature type="domain" description="Calcineurin-like phosphoesterase" evidence="1">
    <location>
        <begin position="4"/>
        <end position="181"/>
    </location>
</feature>
<proteinExistence type="predicted"/>
<dbReference type="InterPro" id="IPR050126">
    <property type="entry name" value="Ap4A_hydrolase"/>
</dbReference>
<dbReference type="OrthoDB" id="384253at2"/>
<dbReference type="Proteomes" id="UP000214646">
    <property type="component" value="Unassembled WGS sequence"/>
</dbReference>
<dbReference type="PANTHER" id="PTHR42850">
    <property type="entry name" value="METALLOPHOSPHOESTERASE"/>
    <property type="match status" value="1"/>
</dbReference>
<dbReference type="GO" id="GO:0110154">
    <property type="term" value="P:RNA decapping"/>
    <property type="evidence" value="ECO:0007669"/>
    <property type="project" value="TreeGrafter"/>
</dbReference>
<dbReference type="GO" id="GO:0008803">
    <property type="term" value="F:bis(5'-nucleosyl)-tetraphosphatase (symmetrical) activity"/>
    <property type="evidence" value="ECO:0007669"/>
    <property type="project" value="TreeGrafter"/>
</dbReference>